<keyword evidence="3" id="KW-1185">Reference proteome</keyword>
<dbReference type="Proteomes" id="UP000300764">
    <property type="component" value="Segment"/>
</dbReference>
<dbReference type="EMBL" id="MK373783">
    <property type="protein sequence ID" value="QBQ79035.1"/>
    <property type="molecule type" value="Genomic_DNA"/>
</dbReference>
<sequence length="58" mass="7198">MNLNWELMGWILCSIFGVLGILWIIVGIWFYRVITQYEARKAERQVRQEEIRNRRENW</sequence>
<evidence type="ECO:0000313" key="3">
    <source>
        <dbReference type="Proteomes" id="UP000300764"/>
    </source>
</evidence>
<organism evidence="2 3">
    <name type="scientific">Escherichia phage vB_EcoM_KWBSE43-6</name>
    <dbReference type="NCBI Taxonomy" id="2508194"/>
    <lineage>
        <taxon>Viruses</taxon>
        <taxon>Duplodnaviria</taxon>
        <taxon>Heunggongvirae</taxon>
        <taxon>Uroviricota</taxon>
        <taxon>Caudoviricetes</taxon>
        <taxon>Pantevenvirales</taxon>
        <taxon>Ackermannviridae</taxon>
        <taxon>Taipeivirus</taxon>
        <taxon>Taipeivirus KWBSE436</taxon>
    </lineage>
</organism>
<keyword evidence="1" id="KW-1133">Transmembrane helix</keyword>
<name>A0A482N025_9CAUD</name>
<keyword evidence="1" id="KW-0812">Transmembrane</keyword>
<keyword evidence="1" id="KW-0472">Membrane</keyword>
<accession>A0A482N025</accession>
<evidence type="ECO:0000313" key="2">
    <source>
        <dbReference type="EMBL" id="QBQ79035.1"/>
    </source>
</evidence>
<reference evidence="2 3" key="1">
    <citation type="submission" date="2019-01" db="EMBL/GenBank/DDBJ databases">
        <title>Still something new to discover - new insights into E. coli phage diversity and taxonomy.</title>
        <authorList>
            <person name="Korf I.H.E."/>
            <person name="Adriaennsens E."/>
            <person name="Dreiseikelmann B."/>
            <person name="Kropinski A."/>
            <person name="Nimtz M."/>
            <person name="Meier-Kolthoff J.P."/>
            <person name="Rohde M."/>
            <person name="van Raaij M."/>
            <person name="Wittmann J."/>
        </authorList>
    </citation>
    <scope>NUCLEOTIDE SEQUENCE [LARGE SCALE GENOMIC DNA]</scope>
</reference>
<protein>
    <submittedName>
        <fullName evidence="2">Uncharacterized protein</fullName>
    </submittedName>
</protein>
<feature type="transmembrane region" description="Helical" evidence="1">
    <location>
        <begin position="7"/>
        <end position="31"/>
    </location>
</feature>
<evidence type="ECO:0000256" key="1">
    <source>
        <dbReference type="SAM" id="Phobius"/>
    </source>
</evidence>
<gene>
    <name evidence="2" type="ORF">KWBSE43_00215</name>
</gene>
<proteinExistence type="predicted"/>